<accession>A0ABN8JCD8</accession>
<gene>
    <name evidence="1" type="ORF">MES4922_110208</name>
</gene>
<name>A0ABN8JCD8_9HYPH</name>
<reference evidence="1" key="1">
    <citation type="submission" date="2022-03" db="EMBL/GenBank/DDBJ databases">
        <authorList>
            <person name="Brunel B."/>
        </authorList>
    </citation>
    <scope>NUCLEOTIDE SEQUENCE</scope>
    <source>
        <strain evidence="1">STM4922sample</strain>
    </source>
</reference>
<protein>
    <submittedName>
        <fullName evidence="1">Uncharacterized protein</fullName>
    </submittedName>
</protein>
<proteinExistence type="predicted"/>
<dbReference type="EMBL" id="CAKXZS010000003">
    <property type="protein sequence ID" value="CAH2394764.1"/>
    <property type="molecule type" value="Genomic_DNA"/>
</dbReference>
<sequence>MSFIGALSRPIRLRGVAFAAKGASEAARAETVAICKLAAGTDFSTETAGRLRKSEVEGAIPLEPQNRISRKG</sequence>
<dbReference type="Proteomes" id="UP001152604">
    <property type="component" value="Unassembled WGS sequence"/>
</dbReference>
<evidence type="ECO:0000313" key="2">
    <source>
        <dbReference type="Proteomes" id="UP001152604"/>
    </source>
</evidence>
<organism evidence="1 2">
    <name type="scientific">Mesorhizobium ventifaucium</name>
    <dbReference type="NCBI Taxonomy" id="666020"/>
    <lineage>
        <taxon>Bacteria</taxon>
        <taxon>Pseudomonadati</taxon>
        <taxon>Pseudomonadota</taxon>
        <taxon>Alphaproteobacteria</taxon>
        <taxon>Hyphomicrobiales</taxon>
        <taxon>Phyllobacteriaceae</taxon>
        <taxon>Mesorhizobium</taxon>
    </lineage>
</organism>
<comment type="caution">
    <text evidence="1">The sequence shown here is derived from an EMBL/GenBank/DDBJ whole genome shotgun (WGS) entry which is preliminary data.</text>
</comment>
<evidence type="ECO:0000313" key="1">
    <source>
        <dbReference type="EMBL" id="CAH2394764.1"/>
    </source>
</evidence>
<keyword evidence="2" id="KW-1185">Reference proteome</keyword>